<evidence type="ECO:0000259" key="15">
    <source>
        <dbReference type="PROSITE" id="PS50146"/>
    </source>
</evidence>
<dbReference type="GO" id="GO:0005524">
    <property type="term" value="F:ATP binding"/>
    <property type="evidence" value="ECO:0007669"/>
    <property type="project" value="UniProtKB-KW"/>
</dbReference>
<dbReference type="InterPro" id="IPR000756">
    <property type="entry name" value="Diacylglycerol_kin_accessory"/>
</dbReference>
<evidence type="ECO:0000313" key="17">
    <source>
        <dbReference type="Proteomes" id="UP001311799"/>
    </source>
</evidence>
<dbReference type="GO" id="GO:0007200">
    <property type="term" value="P:phospholipase C-activating G protein-coupled receptor signaling pathway"/>
    <property type="evidence" value="ECO:0007669"/>
    <property type="project" value="InterPro"/>
</dbReference>
<dbReference type="SUPFAM" id="SSF57889">
    <property type="entry name" value="Cysteine-rich domain"/>
    <property type="match status" value="1"/>
</dbReference>
<dbReference type="GO" id="GO:0016020">
    <property type="term" value="C:membrane"/>
    <property type="evidence" value="ECO:0007669"/>
    <property type="project" value="UniProtKB-SubCell"/>
</dbReference>
<dbReference type="GO" id="GO:0004143">
    <property type="term" value="F:ATP-dependent diacylglycerol kinase activity"/>
    <property type="evidence" value="ECO:0007669"/>
    <property type="project" value="UniProtKB-EC"/>
</dbReference>
<feature type="domain" description="Phorbol-ester/DAG-type" evidence="14">
    <location>
        <begin position="54"/>
        <end position="111"/>
    </location>
</feature>
<evidence type="ECO:0000256" key="3">
    <source>
        <dbReference type="ARBA" id="ARBA00022679"/>
    </source>
</evidence>
<keyword evidence="9" id="KW-0862">Zinc</keyword>
<dbReference type="SMART" id="SM00046">
    <property type="entry name" value="DAGKc"/>
    <property type="match status" value="1"/>
</dbReference>
<name>A0AAV9XX39_9CRYT</name>
<feature type="domain" description="DAGKc" evidence="15">
    <location>
        <begin position="311"/>
        <end position="454"/>
    </location>
</feature>
<dbReference type="Pfam" id="PF00781">
    <property type="entry name" value="DAGK_cat"/>
    <property type="match status" value="1"/>
</dbReference>
<comment type="similarity">
    <text evidence="2 12">Belongs to the eukaryotic diacylglycerol kinase family.</text>
</comment>
<evidence type="ECO:0000256" key="6">
    <source>
        <dbReference type="ARBA" id="ARBA00022741"/>
    </source>
</evidence>
<keyword evidence="5" id="KW-0677">Repeat</keyword>
<dbReference type="PROSITE" id="PS50081">
    <property type="entry name" value="ZF_DAG_PE_2"/>
    <property type="match status" value="2"/>
</dbReference>
<dbReference type="PROSITE" id="PS50146">
    <property type="entry name" value="DAGK"/>
    <property type="match status" value="1"/>
</dbReference>
<dbReference type="PANTHER" id="PTHR11255:SF54">
    <property type="entry name" value="DIACYLGLYCEROL KINASE THETA"/>
    <property type="match status" value="1"/>
</dbReference>
<keyword evidence="13" id="KW-0812">Transmembrane</keyword>
<keyword evidence="6 12" id="KW-0547">Nucleotide-binding</keyword>
<dbReference type="Proteomes" id="UP001311799">
    <property type="component" value="Unassembled WGS sequence"/>
</dbReference>
<evidence type="ECO:0000256" key="13">
    <source>
        <dbReference type="SAM" id="Phobius"/>
    </source>
</evidence>
<keyword evidence="3 12" id="KW-0808">Transferase</keyword>
<evidence type="ECO:0000313" key="16">
    <source>
        <dbReference type="EMBL" id="KAK6589187.1"/>
    </source>
</evidence>
<dbReference type="AlphaFoldDB" id="A0AAV9XX39"/>
<protein>
    <recommendedName>
        <fullName evidence="12">Diacylglycerol kinase</fullName>
        <shortName evidence="12">DAG kinase</shortName>
        <ecNumber evidence="12">2.7.1.107</ecNumber>
    </recommendedName>
</protein>
<evidence type="ECO:0000256" key="9">
    <source>
        <dbReference type="ARBA" id="ARBA00022833"/>
    </source>
</evidence>
<dbReference type="EC" id="2.7.1.107" evidence="12"/>
<sequence length="874" mass="100757">MAFTSTNYHLTTLTAKHWYIIILFILTCSMLVFFTIFYFQNHYNYNILKHIKLRHNWVLYETPEYPKYCTNCSEIIKKRSILMKNYEGWQCLFCKRISHLHCIMQSDSQYCKIESLLNNIVSNISDNNVLNRNSSYGRSSFDNGEAKDLVHLHVLIKGNLHSGALCSICRTICFSPFGLAGQRCVWCNRTFHDKCAYENNISNQKCDLGTLKYIILPPNSFALELIRTNKGNGHAIDKFNSIFHEDFKKDLHYKNPRFRKPEDTPESISLKSETFYSSPQRRRISEFIQMIPKSTSYERKLRFCNDFLTNKSEKPLLVFVNTRSGGHFGQKLIKDLYFYLNPIQIVDIQTSKGPDEALILFKELATMNRLLILICGGDGTVRWVIDRCREIYGFDSEKLPPIATLPLGTGNDLSRILGWDVSFDGDIFGFLKRICTSNIRKMDIWNCSALEIDNRKPENINSQNLIFSSTFLNYLDIGIAARIALKFHNLREEYPQHFNSRFGNQLVYGEVGLKDFFLNKSIQLDGLRIWCDGEEVNILNNVGKSRTDGYSSNNIQSSKVQVSRIQKISYFLSKDNEFFFVFTFLKYIFLKIIRIVGFLGIDNKILSENTEETENRVHSKKNQRLEGLVICNIPSFAGGVNLWKVSRNYSKSKTQTFFTSKDTGKPNKIACKNTNERSMSFSIGNARDSDCLSCEFDSSDNSEFIGLDYKFSNDRIRSINKLKNWFSSAFSSFPIISRQEHFTLSSDSEDFTSKFEHQKIDDGLIEVVGIRSLFHLTQLQVGLTEPIKLCQGSDIVVEIPKQIPFQVDGEPRIINKCRLNIKSLGKIHVLCSEKIENTIPLSVKNALELAVQKNIVNNSQRDWIAKQILKESRI</sequence>
<organism evidence="16 17">
    <name type="scientific">Cryptosporidium xiaoi</name>
    <dbReference type="NCBI Taxonomy" id="659607"/>
    <lineage>
        <taxon>Eukaryota</taxon>
        <taxon>Sar</taxon>
        <taxon>Alveolata</taxon>
        <taxon>Apicomplexa</taxon>
        <taxon>Conoidasida</taxon>
        <taxon>Coccidia</taxon>
        <taxon>Eucoccidiorida</taxon>
        <taxon>Eimeriorina</taxon>
        <taxon>Cryptosporidiidae</taxon>
        <taxon>Cryptosporidium</taxon>
    </lineage>
</organism>
<accession>A0AAV9XX39</accession>
<dbReference type="SMART" id="SM00045">
    <property type="entry name" value="DAGKa"/>
    <property type="match status" value="1"/>
</dbReference>
<dbReference type="InterPro" id="IPR017438">
    <property type="entry name" value="ATP-NAD_kinase_N"/>
</dbReference>
<dbReference type="InterPro" id="IPR037607">
    <property type="entry name" value="DGK"/>
</dbReference>
<dbReference type="PANTHER" id="PTHR11255">
    <property type="entry name" value="DIACYLGLYCEROL KINASE"/>
    <property type="match status" value="1"/>
</dbReference>
<evidence type="ECO:0000256" key="12">
    <source>
        <dbReference type="RuleBase" id="RU361128"/>
    </source>
</evidence>
<dbReference type="Pfam" id="PF00609">
    <property type="entry name" value="DAGK_acc"/>
    <property type="match status" value="2"/>
</dbReference>
<comment type="catalytic activity">
    <reaction evidence="12">
        <text>a 1,2-diacyl-sn-glycerol + ATP = a 1,2-diacyl-sn-glycero-3-phosphate + ADP + H(+)</text>
        <dbReference type="Rhea" id="RHEA:10272"/>
        <dbReference type="ChEBI" id="CHEBI:15378"/>
        <dbReference type="ChEBI" id="CHEBI:17815"/>
        <dbReference type="ChEBI" id="CHEBI:30616"/>
        <dbReference type="ChEBI" id="CHEBI:58608"/>
        <dbReference type="ChEBI" id="CHEBI:456216"/>
        <dbReference type="EC" id="2.7.1.107"/>
    </reaction>
</comment>
<keyword evidence="11 13" id="KW-0472">Membrane</keyword>
<gene>
    <name evidence="16" type="ORF">RS030_213415</name>
</gene>
<dbReference type="SMART" id="SM00109">
    <property type="entry name" value="C1"/>
    <property type="match status" value="2"/>
</dbReference>
<keyword evidence="17" id="KW-1185">Reference proteome</keyword>
<evidence type="ECO:0000256" key="2">
    <source>
        <dbReference type="ARBA" id="ARBA00009280"/>
    </source>
</evidence>
<dbReference type="GO" id="GO:0008270">
    <property type="term" value="F:zinc ion binding"/>
    <property type="evidence" value="ECO:0007669"/>
    <property type="project" value="UniProtKB-KW"/>
</dbReference>
<reference evidence="16 17" key="1">
    <citation type="submission" date="2023-10" db="EMBL/GenBank/DDBJ databases">
        <title>Comparative genomics analysis reveals potential genetic determinants of host preference in Cryptosporidium xiaoi.</title>
        <authorList>
            <person name="Xiao L."/>
            <person name="Li J."/>
        </authorList>
    </citation>
    <scope>NUCLEOTIDE SEQUENCE [LARGE SCALE GENOMIC DNA]</scope>
    <source>
        <strain evidence="16 17">52996</strain>
    </source>
</reference>
<keyword evidence="7" id="KW-0863">Zinc-finger</keyword>
<dbReference type="InterPro" id="IPR046349">
    <property type="entry name" value="C1-like_sf"/>
</dbReference>
<evidence type="ECO:0000256" key="10">
    <source>
        <dbReference type="ARBA" id="ARBA00022840"/>
    </source>
</evidence>
<feature type="domain" description="Phorbol-ester/DAG-type" evidence="14">
    <location>
        <begin position="152"/>
        <end position="206"/>
    </location>
</feature>
<keyword evidence="4" id="KW-0479">Metal-binding</keyword>
<comment type="caution">
    <text evidence="16">The sequence shown here is derived from an EMBL/GenBank/DDBJ whole genome shotgun (WGS) entry which is preliminary data.</text>
</comment>
<feature type="transmembrane region" description="Helical" evidence="13">
    <location>
        <begin position="18"/>
        <end position="39"/>
    </location>
</feature>
<keyword evidence="8 12" id="KW-0418">Kinase</keyword>
<evidence type="ECO:0000256" key="7">
    <source>
        <dbReference type="ARBA" id="ARBA00022771"/>
    </source>
</evidence>
<proteinExistence type="inferred from homology"/>
<evidence type="ECO:0000256" key="4">
    <source>
        <dbReference type="ARBA" id="ARBA00022723"/>
    </source>
</evidence>
<dbReference type="Gene3D" id="3.40.50.10330">
    <property type="entry name" value="Probable inorganic polyphosphate/atp-NAD kinase, domain 1"/>
    <property type="match status" value="1"/>
</dbReference>
<evidence type="ECO:0000259" key="14">
    <source>
        <dbReference type="PROSITE" id="PS50081"/>
    </source>
</evidence>
<evidence type="ECO:0000256" key="8">
    <source>
        <dbReference type="ARBA" id="ARBA00022777"/>
    </source>
</evidence>
<dbReference type="Gene3D" id="3.30.60.20">
    <property type="match status" value="1"/>
</dbReference>
<dbReference type="SUPFAM" id="SSF111331">
    <property type="entry name" value="NAD kinase/diacylglycerol kinase-like"/>
    <property type="match status" value="1"/>
</dbReference>
<evidence type="ECO:0000256" key="1">
    <source>
        <dbReference type="ARBA" id="ARBA00004370"/>
    </source>
</evidence>
<keyword evidence="10 12" id="KW-0067">ATP-binding</keyword>
<evidence type="ECO:0000256" key="5">
    <source>
        <dbReference type="ARBA" id="ARBA00022737"/>
    </source>
</evidence>
<dbReference type="InterPro" id="IPR001206">
    <property type="entry name" value="Diacylglycerol_kinase_cat_dom"/>
</dbReference>
<dbReference type="InterPro" id="IPR002219">
    <property type="entry name" value="PKC_DAG/PE"/>
</dbReference>
<dbReference type="CDD" id="cd20805">
    <property type="entry name" value="C1_DGK_rpt2"/>
    <property type="match status" value="2"/>
</dbReference>
<dbReference type="InterPro" id="IPR016064">
    <property type="entry name" value="NAD/diacylglycerol_kinase_sf"/>
</dbReference>
<evidence type="ECO:0000256" key="11">
    <source>
        <dbReference type="ARBA" id="ARBA00023136"/>
    </source>
</evidence>
<dbReference type="EMBL" id="JAWDEY010000013">
    <property type="protein sequence ID" value="KAK6589187.1"/>
    <property type="molecule type" value="Genomic_DNA"/>
</dbReference>
<comment type="subcellular location">
    <subcellularLocation>
        <location evidence="1">Membrane</location>
    </subcellularLocation>
</comment>
<keyword evidence="13" id="KW-1133">Transmembrane helix</keyword>